<dbReference type="AlphaFoldDB" id="A0A8J2QSH4"/>
<keyword evidence="2" id="KW-1185">Reference proteome</keyword>
<dbReference type="Gene3D" id="3.10.450.10">
    <property type="match status" value="1"/>
</dbReference>
<dbReference type="SUPFAM" id="SSF54403">
    <property type="entry name" value="Cystatin/monellin"/>
    <property type="match status" value="1"/>
</dbReference>
<evidence type="ECO:0000313" key="1">
    <source>
        <dbReference type="EMBL" id="CAG9565198.1"/>
    </source>
</evidence>
<reference evidence="1" key="1">
    <citation type="submission" date="2021-09" db="EMBL/GenBank/DDBJ databases">
        <authorList>
            <person name="Martin H S."/>
        </authorList>
    </citation>
    <scope>NUCLEOTIDE SEQUENCE</scope>
</reference>
<gene>
    <name evidence="1" type="ORF">DCHRY22_LOCUS6092</name>
</gene>
<dbReference type="Proteomes" id="UP000789524">
    <property type="component" value="Unassembled WGS sequence"/>
</dbReference>
<dbReference type="OrthoDB" id="6357437at2759"/>
<sequence length="104" mass="11811">MAQLLGGEVVEDPNNPKYYALAQESLEQYEEETGHRNLVVTVVKTATEQLDVGLIIRLVFEAKSLDQNYLLLCKSKILEPLDYMMGEPSIVDEINVDCERPLLR</sequence>
<comment type="caution">
    <text evidence="1">The sequence shown here is derived from an EMBL/GenBank/DDBJ whole genome shotgun (WGS) entry which is preliminary data.</text>
</comment>
<evidence type="ECO:0000313" key="2">
    <source>
        <dbReference type="Proteomes" id="UP000789524"/>
    </source>
</evidence>
<organism evidence="1 2">
    <name type="scientific">Danaus chrysippus</name>
    <name type="common">African queen</name>
    <dbReference type="NCBI Taxonomy" id="151541"/>
    <lineage>
        <taxon>Eukaryota</taxon>
        <taxon>Metazoa</taxon>
        <taxon>Ecdysozoa</taxon>
        <taxon>Arthropoda</taxon>
        <taxon>Hexapoda</taxon>
        <taxon>Insecta</taxon>
        <taxon>Pterygota</taxon>
        <taxon>Neoptera</taxon>
        <taxon>Endopterygota</taxon>
        <taxon>Lepidoptera</taxon>
        <taxon>Glossata</taxon>
        <taxon>Ditrysia</taxon>
        <taxon>Papilionoidea</taxon>
        <taxon>Nymphalidae</taxon>
        <taxon>Danainae</taxon>
        <taxon>Danaini</taxon>
        <taxon>Danaina</taxon>
        <taxon>Danaus</taxon>
        <taxon>Anosia</taxon>
    </lineage>
</organism>
<name>A0A8J2QSH4_9NEOP</name>
<dbReference type="InterPro" id="IPR046350">
    <property type="entry name" value="Cystatin_sf"/>
</dbReference>
<protein>
    <submittedName>
        <fullName evidence="1">(African queen) hypothetical protein</fullName>
    </submittedName>
</protein>
<accession>A0A8J2QSH4</accession>
<dbReference type="EMBL" id="CAKASE010000053">
    <property type="protein sequence ID" value="CAG9565198.1"/>
    <property type="molecule type" value="Genomic_DNA"/>
</dbReference>
<proteinExistence type="predicted"/>